<dbReference type="EMBL" id="SRKY01000006">
    <property type="protein sequence ID" value="THH34415.1"/>
    <property type="molecule type" value="Genomic_DNA"/>
</dbReference>
<dbReference type="SUPFAM" id="SSF55729">
    <property type="entry name" value="Acyl-CoA N-acyltransferases (Nat)"/>
    <property type="match status" value="1"/>
</dbReference>
<name>A0A4S4N7B7_9RHOB</name>
<dbReference type="RefSeq" id="WP_136464555.1">
    <property type="nucleotide sequence ID" value="NZ_SRKY01000006.1"/>
</dbReference>
<comment type="caution">
    <text evidence="2">The sequence shown here is derived from an EMBL/GenBank/DDBJ whole genome shotgun (WGS) entry which is preliminary data.</text>
</comment>
<gene>
    <name evidence="2" type="ORF">E4Z66_18435</name>
</gene>
<accession>A0A4S4N7B7</accession>
<sequence>MIRAATAQDAPAIERFLARHAETSMFLRSNLASHGIGSDHPHGTDFFLWHKGAALGAVFGATRGGFLLCQMPQADAEAAHSFLHTVQNRAVQGLTGEAAQVRVLQDALSFPQAAWRRQEDEPLFSLELKDLPASADVNKLRLAGLEDRIMLADWFRDYQLDTGLSTAGPDLDAQSQARAEATIHRSDLRLLIEDGVPAAMVDFNAVMPGLVQVGGVFVPRAQRNRGLGRRVVAARLTQAYRDGQARRAILFAASPAAARAYAGLGFRQIGHYRTALLKAPRRVQ</sequence>
<evidence type="ECO:0000313" key="2">
    <source>
        <dbReference type="EMBL" id="THH34415.1"/>
    </source>
</evidence>
<dbReference type="InterPro" id="IPR000182">
    <property type="entry name" value="GNAT_dom"/>
</dbReference>
<reference evidence="2 3" key="1">
    <citation type="submission" date="2019-04" db="EMBL/GenBank/DDBJ databases">
        <title>Shimia ponticola sp. nov., isolated from seawater.</title>
        <authorList>
            <person name="Kim Y.-O."/>
            <person name="Yoon J.-H."/>
        </authorList>
    </citation>
    <scope>NUCLEOTIDE SEQUENCE [LARGE SCALE GENOMIC DNA]</scope>
    <source>
        <strain evidence="2 3">MYP11</strain>
    </source>
</reference>
<dbReference type="Gene3D" id="3.40.630.30">
    <property type="match status" value="1"/>
</dbReference>
<dbReference type="InterPro" id="IPR016181">
    <property type="entry name" value="Acyl_CoA_acyltransferase"/>
</dbReference>
<dbReference type="GO" id="GO:0016747">
    <property type="term" value="F:acyltransferase activity, transferring groups other than amino-acyl groups"/>
    <property type="evidence" value="ECO:0007669"/>
    <property type="project" value="InterPro"/>
</dbReference>
<keyword evidence="2" id="KW-0808">Transferase</keyword>
<organism evidence="2 3">
    <name type="scientific">Aliishimia ponticola</name>
    <dbReference type="NCBI Taxonomy" id="2499833"/>
    <lineage>
        <taxon>Bacteria</taxon>
        <taxon>Pseudomonadati</taxon>
        <taxon>Pseudomonadota</taxon>
        <taxon>Alphaproteobacteria</taxon>
        <taxon>Rhodobacterales</taxon>
        <taxon>Paracoccaceae</taxon>
        <taxon>Aliishimia</taxon>
    </lineage>
</organism>
<dbReference type="AlphaFoldDB" id="A0A4S4N7B7"/>
<protein>
    <submittedName>
        <fullName evidence="2">GNAT family N-acetyltransferase</fullName>
    </submittedName>
</protein>
<evidence type="ECO:0000313" key="3">
    <source>
        <dbReference type="Proteomes" id="UP000306602"/>
    </source>
</evidence>
<dbReference type="Pfam" id="PF00583">
    <property type="entry name" value="Acetyltransf_1"/>
    <property type="match status" value="1"/>
</dbReference>
<dbReference type="OrthoDB" id="7365268at2"/>
<dbReference type="Proteomes" id="UP000306602">
    <property type="component" value="Unassembled WGS sequence"/>
</dbReference>
<proteinExistence type="predicted"/>
<keyword evidence="3" id="KW-1185">Reference proteome</keyword>
<evidence type="ECO:0000259" key="1">
    <source>
        <dbReference type="PROSITE" id="PS51186"/>
    </source>
</evidence>
<dbReference type="PROSITE" id="PS51186">
    <property type="entry name" value="GNAT"/>
    <property type="match status" value="1"/>
</dbReference>
<feature type="domain" description="N-acetyltransferase" evidence="1">
    <location>
        <begin position="138"/>
        <end position="284"/>
    </location>
</feature>